<keyword evidence="14" id="KW-0067">ATP-binding</keyword>
<dbReference type="GO" id="GO:0016301">
    <property type="term" value="F:kinase activity"/>
    <property type="evidence" value="ECO:0007669"/>
    <property type="project" value="UniProtKB-KW"/>
</dbReference>
<proteinExistence type="inferred from homology"/>
<evidence type="ECO:0000256" key="1">
    <source>
        <dbReference type="ARBA" id="ARBA00000312"/>
    </source>
</evidence>
<evidence type="ECO:0000256" key="11">
    <source>
        <dbReference type="ARBA" id="ARBA00022679"/>
    </source>
</evidence>
<evidence type="ECO:0000256" key="15">
    <source>
        <dbReference type="ARBA" id="ARBA00023134"/>
    </source>
</evidence>
<evidence type="ECO:0000256" key="16">
    <source>
        <dbReference type="ARBA" id="ARBA00029570"/>
    </source>
</evidence>
<evidence type="ECO:0000256" key="12">
    <source>
        <dbReference type="ARBA" id="ARBA00022741"/>
    </source>
</evidence>
<comment type="catalytic activity">
    <reaction evidence="1">
        <text>adenosylcob(III)inamide + ATP = adenosylcob(III)inamide phosphate + ADP + H(+)</text>
        <dbReference type="Rhea" id="RHEA:15769"/>
        <dbReference type="ChEBI" id="CHEBI:2480"/>
        <dbReference type="ChEBI" id="CHEBI:15378"/>
        <dbReference type="ChEBI" id="CHEBI:30616"/>
        <dbReference type="ChEBI" id="CHEBI:58502"/>
        <dbReference type="ChEBI" id="CHEBI:456216"/>
        <dbReference type="EC" id="2.7.1.156"/>
    </reaction>
</comment>
<dbReference type="RefSeq" id="WP_379873059.1">
    <property type="nucleotide sequence ID" value="NZ_JBHTBH010000011.1"/>
</dbReference>
<dbReference type="EC" id="2.7.1.156" evidence="8"/>
<comment type="similarity">
    <text evidence="7">Belongs to the CobU/CobP family.</text>
</comment>
<keyword evidence="15" id="KW-0342">GTP-binding</keyword>
<evidence type="ECO:0000256" key="17">
    <source>
        <dbReference type="ARBA" id="ARBA00030571"/>
    </source>
</evidence>
<evidence type="ECO:0000256" key="2">
    <source>
        <dbReference type="ARBA" id="ARBA00000711"/>
    </source>
</evidence>
<evidence type="ECO:0000256" key="14">
    <source>
        <dbReference type="ARBA" id="ARBA00022840"/>
    </source>
</evidence>
<keyword evidence="19" id="KW-0548">Nucleotidyltransferase</keyword>
<dbReference type="InterPro" id="IPR027417">
    <property type="entry name" value="P-loop_NTPase"/>
</dbReference>
<comment type="function">
    <text evidence="4">Catalyzes ATP-dependent phosphorylation of adenosylcobinamide and addition of GMP to adenosylcobinamide phosphate.</text>
</comment>
<evidence type="ECO:0000256" key="13">
    <source>
        <dbReference type="ARBA" id="ARBA00022777"/>
    </source>
</evidence>
<evidence type="ECO:0000256" key="18">
    <source>
        <dbReference type="SAM" id="MobiDB-lite"/>
    </source>
</evidence>
<keyword evidence="10" id="KW-0169">Cobalamin biosynthesis</keyword>
<name>A0ABW2KMA9_9ACTN</name>
<evidence type="ECO:0000256" key="10">
    <source>
        <dbReference type="ARBA" id="ARBA00022573"/>
    </source>
</evidence>
<comment type="catalytic activity">
    <reaction evidence="3">
        <text>adenosylcob(III)inamide + GTP = adenosylcob(III)inamide phosphate + GDP + H(+)</text>
        <dbReference type="Rhea" id="RHEA:15765"/>
        <dbReference type="ChEBI" id="CHEBI:2480"/>
        <dbReference type="ChEBI" id="CHEBI:15378"/>
        <dbReference type="ChEBI" id="CHEBI:37565"/>
        <dbReference type="ChEBI" id="CHEBI:58189"/>
        <dbReference type="ChEBI" id="CHEBI:58502"/>
        <dbReference type="EC" id="2.7.1.156"/>
    </reaction>
</comment>
<keyword evidence="13 19" id="KW-0418">Kinase</keyword>
<dbReference type="Gene3D" id="3.40.50.300">
    <property type="entry name" value="P-loop containing nucleotide triphosphate hydrolases"/>
    <property type="match status" value="1"/>
</dbReference>
<dbReference type="EC" id="2.7.7.62" evidence="9"/>
<feature type="region of interest" description="Disordered" evidence="18">
    <location>
        <begin position="45"/>
        <end position="120"/>
    </location>
</feature>
<reference evidence="20" key="1">
    <citation type="journal article" date="2019" name="Int. J. Syst. Evol. Microbiol.">
        <title>The Global Catalogue of Microorganisms (GCM) 10K type strain sequencing project: providing services to taxonomists for standard genome sequencing and annotation.</title>
        <authorList>
            <consortium name="The Broad Institute Genomics Platform"/>
            <consortium name="The Broad Institute Genome Sequencing Center for Infectious Disease"/>
            <person name="Wu L."/>
            <person name="Ma J."/>
        </authorList>
    </citation>
    <scope>NUCLEOTIDE SEQUENCE [LARGE SCALE GENOMIC DNA]</scope>
    <source>
        <strain evidence="20">CGMCC 4.7382</strain>
    </source>
</reference>
<evidence type="ECO:0000256" key="6">
    <source>
        <dbReference type="ARBA" id="ARBA00005159"/>
    </source>
</evidence>
<dbReference type="SUPFAM" id="SSF52540">
    <property type="entry name" value="P-loop containing nucleoside triphosphate hydrolases"/>
    <property type="match status" value="1"/>
</dbReference>
<dbReference type="PANTHER" id="PTHR34848">
    <property type="match status" value="1"/>
</dbReference>
<evidence type="ECO:0000256" key="5">
    <source>
        <dbReference type="ARBA" id="ARBA00004692"/>
    </source>
</evidence>
<dbReference type="PANTHER" id="PTHR34848:SF1">
    <property type="entry name" value="BIFUNCTIONAL ADENOSYLCOBALAMIN BIOSYNTHESIS PROTEIN COBU"/>
    <property type="match status" value="1"/>
</dbReference>
<dbReference type="GO" id="GO:0016779">
    <property type="term" value="F:nucleotidyltransferase activity"/>
    <property type="evidence" value="ECO:0007669"/>
    <property type="project" value="UniProtKB-KW"/>
</dbReference>
<dbReference type="Pfam" id="PF02283">
    <property type="entry name" value="CobU"/>
    <property type="match status" value="1"/>
</dbReference>
<protein>
    <recommendedName>
        <fullName evidence="16">Adenosylcobinamide kinase</fullName>
        <ecNumber evidence="8">2.7.1.156</ecNumber>
        <ecNumber evidence="9">2.7.7.62</ecNumber>
    </recommendedName>
    <alternativeName>
        <fullName evidence="17">Adenosylcobinamide-phosphate guanylyltransferase</fullName>
    </alternativeName>
</protein>
<evidence type="ECO:0000313" key="20">
    <source>
        <dbReference type="Proteomes" id="UP001596540"/>
    </source>
</evidence>
<keyword evidence="11" id="KW-0808">Transferase</keyword>
<sequence>MTVDDAFALPAPGVAPARVPAGYIVTETPFGLRVDGPDGGRLLYAAPSAADPPPGFASTVPGTPAPSAAHGPADVTAERGPTRAAAERGSARAAAEREKSQATAERGPAQATAERGPARAAAEREVDLALVDVVESPETIGALRRAGVVGNTTAVVALGGDHRVHSPAEFARRARLWGVLAPSDGQELQCPPSTWPPPRIRGPYRVLLTGGARSGKSTEAERRLLGEPEVSYLAAGPQPGGDAEWAKRVAVHQERRPWWWSTIETGDVAAVLAEATGAVLFDCVGTWLTGVMADCGLWQDVPPPDAEEVAWSRVTELVAAWRNCPAYVVAVTNEVGAGVVPATASGRMFRDWLGRTNQLLAAESEEVALVTAGRVLQLP</sequence>
<evidence type="ECO:0000256" key="7">
    <source>
        <dbReference type="ARBA" id="ARBA00007490"/>
    </source>
</evidence>
<feature type="compositionally biased region" description="Basic and acidic residues" evidence="18">
    <location>
        <begin position="76"/>
        <end position="100"/>
    </location>
</feature>
<comment type="pathway">
    <text evidence="5">Cofactor biosynthesis; adenosylcobalamin biosynthesis; adenosylcobalamin from cob(II)yrinate a,c-diamide: step 6/7.</text>
</comment>
<organism evidence="19 20">
    <name type="scientific">Marinactinospora rubrisoli</name>
    <dbReference type="NCBI Taxonomy" id="2715399"/>
    <lineage>
        <taxon>Bacteria</taxon>
        <taxon>Bacillati</taxon>
        <taxon>Actinomycetota</taxon>
        <taxon>Actinomycetes</taxon>
        <taxon>Streptosporangiales</taxon>
        <taxon>Nocardiopsidaceae</taxon>
        <taxon>Marinactinospora</taxon>
    </lineage>
</organism>
<dbReference type="EMBL" id="JBHTBH010000011">
    <property type="protein sequence ID" value="MFC7330401.1"/>
    <property type="molecule type" value="Genomic_DNA"/>
</dbReference>
<keyword evidence="20" id="KW-1185">Reference proteome</keyword>
<feature type="compositionally biased region" description="Low complexity" evidence="18">
    <location>
        <begin position="109"/>
        <end position="120"/>
    </location>
</feature>
<accession>A0ABW2KMA9</accession>
<evidence type="ECO:0000256" key="8">
    <source>
        <dbReference type="ARBA" id="ARBA00012016"/>
    </source>
</evidence>
<evidence type="ECO:0000256" key="4">
    <source>
        <dbReference type="ARBA" id="ARBA00003889"/>
    </source>
</evidence>
<evidence type="ECO:0000256" key="9">
    <source>
        <dbReference type="ARBA" id="ARBA00012523"/>
    </source>
</evidence>
<dbReference type="CDD" id="cd00544">
    <property type="entry name" value="CobU"/>
    <property type="match status" value="1"/>
</dbReference>
<comment type="pathway">
    <text evidence="6">Cofactor biosynthesis; adenosylcobalamin biosynthesis; adenosylcobalamin from cob(II)yrinate a,c-diamide: step 5/7.</text>
</comment>
<keyword evidence="12" id="KW-0547">Nucleotide-binding</keyword>
<gene>
    <name evidence="19" type="ORF">ACFQRF_21975</name>
</gene>
<dbReference type="Proteomes" id="UP001596540">
    <property type="component" value="Unassembled WGS sequence"/>
</dbReference>
<comment type="catalytic activity">
    <reaction evidence="2">
        <text>adenosylcob(III)inamide phosphate + GTP + H(+) = adenosylcob(III)inamide-GDP + diphosphate</text>
        <dbReference type="Rhea" id="RHEA:22712"/>
        <dbReference type="ChEBI" id="CHEBI:15378"/>
        <dbReference type="ChEBI" id="CHEBI:33019"/>
        <dbReference type="ChEBI" id="CHEBI:37565"/>
        <dbReference type="ChEBI" id="CHEBI:58502"/>
        <dbReference type="ChEBI" id="CHEBI:60487"/>
        <dbReference type="EC" id="2.7.7.62"/>
    </reaction>
</comment>
<dbReference type="InterPro" id="IPR003203">
    <property type="entry name" value="CobU/CobP"/>
</dbReference>
<evidence type="ECO:0000313" key="19">
    <source>
        <dbReference type="EMBL" id="MFC7330401.1"/>
    </source>
</evidence>
<evidence type="ECO:0000256" key="3">
    <source>
        <dbReference type="ARBA" id="ARBA00001522"/>
    </source>
</evidence>
<comment type="caution">
    <text evidence="19">The sequence shown here is derived from an EMBL/GenBank/DDBJ whole genome shotgun (WGS) entry which is preliminary data.</text>
</comment>